<dbReference type="Proteomes" id="UP000189437">
    <property type="component" value="Unassembled WGS sequence"/>
</dbReference>
<feature type="active site" evidence="5">
    <location>
        <position position="17"/>
    </location>
</feature>
<dbReference type="Gene3D" id="3.30.70.100">
    <property type="match status" value="1"/>
</dbReference>
<reference evidence="8 9" key="1">
    <citation type="submission" date="2016-10" db="EMBL/GenBank/DDBJ databases">
        <title>Rodentibacter gen. nov. and new species.</title>
        <authorList>
            <person name="Christensen H."/>
        </authorList>
    </citation>
    <scope>NUCLEOTIDE SEQUENCE [LARGE SCALE GENOMIC DNA]</scope>
    <source>
        <strain evidence="8 9">Ac69</strain>
    </source>
</reference>
<dbReference type="GO" id="GO:0003998">
    <property type="term" value="F:acylphosphatase activity"/>
    <property type="evidence" value="ECO:0007669"/>
    <property type="project" value="UniProtKB-EC"/>
</dbReference>
<evidence type="ECO:0000256" key="1">
    <source>
        <dbReference type="ARBA" id="ARBA00005614"/>
    </source>
</evidence>
<name>A0A1V3I7J5_9PAST</name>
<evidence type="ECO:0000256" key="4">
    <source>
        <dbReference type="ARBA" id="ARBA00047645"/>
    </source>
</evidence>
<dbReference type="STRING" id="1908258.BKK48_08325"/>
<dbReference type="InterPro" id="IPR020456">
    <property type="entry name" value="Acylphosphatase"/>
</dbReference>
<evidence type="ECO:0000256" key="6">
    <source>
        <dbReference type="RuleBase" id="RU004168"/>
    </source>
</evidence>
<sequence length="89" mass="10371">MTKQFFIYGRVQGVGFRYFTWKEAEKLGIKGTVRNRADGSVEVIAQGDEAQLMRFEQWLKEGPKTARVERVIVNEHTDIIADHFSIIRR</sequence>
<dbReference type="NCBIfam" id="NF011019">
    <property type="entry name" value="PRK14448.1"/>
    <property type="match status" value="1"/>
</dbReference>
<protein>
    <recommendedName>
        <fullName evidence="3 5">acylphosphatase</fullName>
        <ecNumber evidence="2 5">3.6.1.7</ecNumber>
    </recommendedName>
</protein>
<evidence type="ECO:0000256" key="2">
    <source>
        <dbReference type="ARBA" id="ARBA00012150"/>
    </source>
</evidence>
<evidence type="ECO:0000313" key="8">
    <source>
        <dbReference type="EMBL" id="OOF35888.1"/>
    </source>
</evidence>
<gene>
    <name evidence="8" type="ORF">BKK48_08325</name>
</gene>
<dbReference type="EC" id="3.6.1.7" evidence="2 5"/>
<organism evidence="8 9">
    <name type="scientific">Rodentibacter heidelbergensis</name>
    <dbReference type="NCBI Taxonomy" id="1908258"/>
    <lineage>
        <taxon>Bacteria</taxon>
        <taxon>Pseudomonadati</taxon>
        <taxon>Pseudomonadota</taxon>
        <taxon>Gammaproteobacteria</taxon>
        <taxon>Pasteurellales</taxon>
        <taxon>Pasteurellaceae</taxon>
        <taxon>Rodentibacter</taxon>
    </lineage>
</organism>
<dbReference type="NCBIfam" id="NF011000">
    <property type="entry name" value="PRK14426.1"/>
    <property type="match status" value="1"/>
</dbReference>
<evidence type="ECO:0000259" key="7">
    <source>
        <dbReference type="PROSITE" id="PS51160"/>
    </source>
</evidence>
<dbReference type="PANTHER" id="PTHR47268">
    <property type="entry name" value="ACYLPHOSPHATASE"/>
    <property type="match status" value="1"/>
</dbReference>
<dbReference type="InterPro" id="IPR017968">
    <property type="entry name" value="Acylphosphatase_CS"/>
</dbReference>
<comment type="caution">
    <text evidence="8">The sequence shown here is derived from an EMBL/GenBank/DDBJ whole genome shotgun (WGS) entry which is preliminary data.</text>
</comment>
<feature type="active site" evidence="5">
    <location>
        <position position="35"/>
    </location>
</feature>
<comment type="similarity">
    <text evidence="1 6">Belongs to the acylphosphatase family.</text>
</comment>
<dbReference type="RefSeq" id="WP_077427767.1">
    <property type="nucleotide sequence ID" value="NZ_MLHH01000022.1"/>
</dbReference>
<dbReference type="PROSITE" id="PS51160">
    <property type="entry name" value="ACYLPHOSPHATASE_3"/>
    <property type="match status" value="1"/>
</dbReference>
<dbReference type="SUPFAM" id="SSF54975">
    <property type="entry name" value="Acylphosphatase/BLUF domain-like"/>
    <property type="match status" value="1"/>
</dbReference>
<keyword evidence="5" id="KW-0378">Hydrolase</keyword>
<dbReference type="PANTHER" id="PTHR47268:SF4">
    <property type="entry name" value="ACYLPHOSPHATASE"/>
    <property type="match status" value="1"/>
</dbReference>
<dbReference type="AlphaFoldDB" id="A0A1V3I7J5"/>
<dbReference type="InterPro" id="IPR036046">
    <property type="entry name" value="Acylphosphatase-like_dom_sf"/>
</dbReference>
<dbReference type="PRINTS" id="PR00112">
    <property type="entry name" value="ACYLPHPHTASE"/>
</dbReference>
<feature type="domain" description="Acylphosphatase-like" evidence="7">
    <location>
        <begin position="2"/>
        <end position="88"/>
    </location>
</feature>
<accession>A0A1V3I7J5</accession>
<dbReference type="InterPro" id="IPR001792">
    <property type="entry name" value="Acylphosphatase-like_dom"/>
</dbReference>
<evidence type="ECO:0000256" key="3">
    <source>
        <dbReference type="ARBA" id="ARBA00015991"/>
    </source>
</evidence>
<evidence type="ECO:0000256" key="5">
    <source>
        <dbReference type="PROSITE-ProRule" id="PRU00520"/>
    </source>
</evidence>
<evidence type="ECO:0000313" key="9">
    <source>
        <dbReference type="Proteomes" id="UP000189437"/>
    </source>
</evidence>
<comment type="catalytic activity">
    <reaction evidence="4 5">
        <text>an acyl phosphate + H2O = a carboxylate + phosphate + H(+)</text>
        <dbReference type="Rhea" id="RHEA:14965"/>
        <dbReference type="ChEBI" id="CHEBI:15377"/>
        <dbReference type="ChEBI" id="CHEBI:15378"/>
        <dbReference type="ChEBI" id="CHEBI:29067"/>
        <dbReference type="ChEBI" id="CHEBI:43474"/>
        <dbReference type="ChEBI" id="CHEBI:59918"/>
        <dbReference type="EC" id="3.6.1.7"/>
    </reaction>
</comment>
<dbReference type="PROSITE" id="PS00150">
    <property type="entry name" value="ACYLPHOSPHATASE_1"/>
    <property type="match status" value="1"/>
</dbReference>
<dbReference type="EMBL" id="MLHH01000022">
    <property type="protein sequence ID" value="OOF35888.1"/>
    <property type="molecule type" value="Genomic_DNA"/>
</dbReference>
<keyword evidence="9" id="KW-1185">Reference proteome</keyword>
<proteinExistence type="inferred from homology"/>
<dbReference type="OrthoDB" id="5295388at2"/>
<dbReference type="Pfam" id="PF00708">
    <property type="entry name" value="Acylphosphatase"/>
    <property type="match status" value="1"/>
</dbReference>